<evidence type="ECO:0000313" key="1">
    <source>
        <dbReference type="EMBL" id="OQO12706.1"/>
    </source>
</evidence>
<sequence>MADYLHSIETNNYNEVEYAVLAAVKENFADMQPFLTAGRMRKLADAISLTCSTSTADEPYDLKYVVHLLWGVIIDIASVVPHHQPWHDRLVGSLILLRQRGEIESAGEEGLSWQDLPGFGMAMTEQWNDPTFISKDTTAADGPTFTAFRHWENLNSFTAKLSEQGFRPWKVLPIWQLRTALEEPLEGRLVMHCRLWVAAEWLTRCADLLYRESRSTDALDEATAQALRPGTLYVDIQPLSLRRWEFWKSLIEVILEQSAEIGYESAVVERLRQAHERMTEAEPR</sequence>
<gene>
    <name evidence="1" type="ORF">B0A48_02169</name>
</gene>
<keyword evidence="2" id="KW-1185">Reference proteome</keyword>
<dbReference type="PANTHER" id="PTHR38797:SF4">
    <property type="entry name" value="NUCLEAR PORE COMPLEX PROTEIN NUP85"/>
    <property type="match status" value="1"/>
</dbReference>
<dbReference type="InterPro" id="IPR053204">
    <property type="entry name" value="Oxopyrrolidines_Biosynth-assoc"/>
</dbReference>
<dbReference type="InterPro" id="IPR022085">
    <property type="entry name" value="OpdG"/>
</dbReference>
<dbReference type="OrthoDB" id="3350591at2759"/>
<comment type="caution">
    <text evidence="1">The sequence shown here is derived from an EMBL/GenBank/DDBJ whole genome shotgun (WGS) entry which is preliminary data.</text>
</comment>
<dbReference type="Pfam" id="PF12311">
    <property type="entry name" value="DUF3632"/>
    <property type="match status" value="1"/>
</dbReference>
<evidence type="ECO:0008006" key="3">
    <source>
        <dbReference type="Google" id="ProtNLM"/>
    </source>
</evidence>
<evidence type="ECO:0000313" key="2">
    <source>
        <dbReference type="Proteomes" id="UP000192596"/>
    </source>
</evidence>
<organism evidence="1 2">
    <name type="scientific">Cryoendolithus antarcticus</name>
    <dbReference type="NCBI Taxonomy" id="1507870"/>
    <lineage>
        <taxon>Eukaryota</taxon>
        <taxon>Fungi</taxon>
        <taxon>Dikarya</taxon>
        <taxon>Ascomycota</taxon>
        <taxon>Pezizomycotina</taxon>
        <taxon>Dothideomycetes</taxon>
        <taxon>Dothideomycetidae</taxon>
        <taxon>Cladosporiales</taxon>
        <taxon>Cladosporiaceae</taxon>
        <taxon>Cryoendolithus</taxon>
    </lineage>
</organism>
<protein>
    <recommendedName>
        <fullName evidence="3">Transcription factor domain-containing protein</fullName>
    </recommendedName>
</protein>
<dbReference type="AlphaFoldDB" id="A0A1V8TMV5"/>
<dbReference type="STRING" id="1507870.A0A1V8TMV5"/>
<dbReference type="InParanoid" id="A0A1V8TMV5"/>
<proteinExistence type="predicted"/>
<name>A0A1V8TMV5_9PEZI</name>
<accession>A0A1V8TMV5</accession>
<reference evidence="2" key="1">
    <citation type="submission" date="2017-03" db="EMBL/GenBank/DDBJ databases">
        <title>Genomes of endolithic fungi from Antarctica.</title>
        <authorList>
            <person name="Coleine C."/>
            <person name="Masonjones S."/>
            <person name="Stajich J.E."/>
        </authorList>
    </citation>
    <scope>NUCLEOTIDE SEQUENCE [LARGE SCALE GENOMIC DNA]</scope>
    <source>
        <strain evidence="2">CCFEE 5527</strain>
    </source>
</reference>
<dbReference type="PANTHER" id="PTHR38797">
    <property type="entry name" value="NUCLEAR PORE COMPLEX PROTEIN NUP85-RELATED"/>
    <property type="match status" value="1"/>
</dbReference>
<dbReference type="Proteomes" id="UP000192596">
    <property type="component" value="Unassembled WGS sequence"/>
</dbReference>
<dbReference type="EMBL" id="NAJO01000004">
    <property type="protein sequence ID" value="OQO12706.1"/>
    <property type="molecule type" value="Genomic_DNA"/>
</dbReference>